<dbReference type="SMART" id="SM00297">
    <property type="entry name" value="BROMO"/>
    <property type="match status" value="1"/>
</dbReference>
<evidence type="ECO:0000313" key="7">
    <source>
        <dbReference type="Proteomes" id="UP001055712"/>
    </source>
</evidence>
<dbReference type="InterPro" id="IPR036427">
    <property type="entry name" value="Bromodomain-like_sf"/>
</dbReference>
<proteinExistence type="predicted"/>
<evidence type="ECO:0000259" key="5">
    <source>
        <dbReference type="PROSITE" id="PS50014"/>
    </source>
</evidence>
<evidence type="ECO:0000256" key="4">
    <source>
        <dbReference type="SAM" id="MobiDB-lite"/>
    </source>
</evidence>
<dbReference type="Gene3D" id="1.20.920.10">
    <property type="entry name" value="Bromodomain-like"/>
    <property type="match status" value="1"/>
</dbReference>
<feature type="compositionally biased region" description="Low complexity" evidence="4">
    <location>
        <begin position="183"/>
        <end position="205"/>
    </location>
</feature>
<feature type="compositionally biased region" description="Low complexity" evidence="4">
    <location>
        <begin position="328"/>
        <end position="350"/>
    </location>
</feature>
<feature type="coiled-coil region" evidence="3">
    <location>
        <begin position="621"/>
        <end position="648"/>
    </location>
</feature>
<dbReference type="EMBL" id="SIDB01000003">
    <property type="protein sequence ID" value="KAI3434626.1"/>
    <property type="molecule type" value="Genomic_DNA"/>
</dbReference>
<evidence type="ECO:0000256" key="1">
    <source>
        <dbReference type="ARBA" id="ARBA00023117"/>
    </source>
</evidence>
<dbReference type="PROSITE" id="PS00633">
    <property type="entry name" value="BROMODOMAIN_1"/>
    <property type="match status" value="1"/>
</dbReference>
<comment type="caution">
    <text evidence="6">The sequence shown here is derived from an EMBL/GenBank/DDBJ whole genome shotgun (WGS) entry which is preliminary data.</text>
</comment>
<feature type="compositionally biased region" description="Low complexity" evidence="4">
    <location>
        <begin position="220"/>
        <end position="245"/>
    </location>
</feature>
<feature type="domain" description="Bromo" evidence="5">
    <location>
        <begin position="529"/>
        <end position="591"/>
    </location>
</feature>
<feature type="compositionally biased region" description="Low complexity" evidence="4">
    <location>
        <begin position="417"/>
        <end position="435"/>
    </location>
</feature>
<feature type="coiled-coil region" evidence="3">
    <location>
        <begin position="22"/>
        <end position="103"/>
    </location>
</feature>
<evidence type="ECO:0000256" key="3">
    <source>
        <dbReference type="SAM" id="Coils"/>
    </source>
</evidence>
<dbReference type="SUPFAM" id="SSF47370">
    <property type="entry name" value="Bromodomain"/>
    <property type="match status" value="1"/>
</dbReference>
<name>A0A9D4TU14_CHLVU</name>
<dbReference type="CDD" id="cd04369">
    <property type="entry name" value="Bromodomain"/>
    <property type="match status" value="1"/>
</dbReference>
<protein>
    <recommendedName>
        <fullName evidence="5">Bromo domain-containing protein</fullName>
    </recommendedName>
</protein>
<evidence type="ECO:0000256" key="2">
    <source>
        <dbReference type="PROSITE-ProRule" id="PRU00035"/>
    </source>
</evidence>
<dbReference type="PRINTS" id="PR00503">
    <property type="entry name" value="BROMODOMAIN"/>
</dbReference>
<keyword evidence="3" id="KW-0175">Coiled coil</keyword>
<dbReference type="OrthoDB" id="21449at2759"/>
<keyword evidence="7" id="KW-1185">Reference proteome</keyword>
<dbReference type="InterPro" id="IPR001487">
    <property type="entry name" value="Bromodomain"/>
</dbReference>
<feature type="compositionally biased region" description="Basic and acidic residues" evidence="4">
    <location>
        <begin position="206"/>
        <end position="219"/>
    </location>
</feature>
<dbReference type="Pfam" id="PF00439">
    <property type="entry name" value="Bromodomain"/>
    <property type="match status" value="1"/>
</dbReference>
<feature type="compositionally biased region" description="Gly residues" evidence="4">
    <location>
        <begin position="281"/>
        <end position="296"/>
    </location>
</feature>
<accession>A0A9D4TU14</accession>
<dbReference type="PANTHER" id="PTHR23159:SF31">
    <property type="entry name" value="CENTROSOME-ASSOCIATED PROTEIN CEP250 ISOFORM X1"/>
    <property type="match status" value="1"/>
</dbReference>
<organism evidence="6 7">
    <name type="scientific">Chlorella vulgaris</name>
    <name type="common">Green alga</name>
    <dbReference type="NCBI Taxonomy" id="3077"/>
    <lineage>
        <taxon>Eukaryota</taxon>
        <taxon>Viridiplantae</taxon>
        <taxon>Chlorophyta</taxon>
        <taxon>core chlorophytes</taxon>
        <taxon>Trebouxiophyceae</taxon>
        <taxon>Chlorellales</taxon>
        <taxon>Chlorellaceae</taxon>
        <taxon>Chlorella clade</taxon>
        <taxon>Chlorella</taxon>
    </lineage>
</organism>
<dbReference type="Proteomes" id="UP001055712">
    <property type="component" value="Unassembled WGS sequence"/>
</dbReference>
<sequence>MQVNGTGGAALPQLPESAKQALRRLAEELLTTNSRADAAEARAAAAHQALAAALAGTPPPLQQQLQQQLQQERLRADAAEQRAVEAEQRVAQLSTELVAVRAEYQRERCRSQRPTGATPRALQQAQQQQATQQQAQQQQATQQQAQQQQARQQQPRPTIALRAQLEADRLRHAAASDPALLDRQQQQQQQAQQEQQQQEQQQQQHRQQEEQRLTEELRQRQQQRGEAGAAGQAPPLAAAASAEGSQDGRGRRSSDDDETLNEPAAVDGPSSAAPVGRRHGGGGGNGGGGNGGGNGGTAAAPPAQVQPPREPSAGAAGGMLPPPRRLKPVPLGETPAQVAVAAAAAAAGHTVGSGGNGGAAASSKAGGHKRQRSGGKGAPTPLSKQQRKAPGVTGGSASPGERAGMAELLLLNGLRHPSTAAAPPKSAAAAATATPPGGGAALQPSPSMAGAGDVLLGLRGNQEEKDTGGSRQAAAGGGRRRGGAAAAAGGGGGGGIAAMKAGETARQWLNRSAVAFVQALLMDRTLNFFFGGPVPDDVPGYREVVRQPMDLATIKDKAAAGEYATPDSLCDDLLLVASNAERFNKPGTPPHRAAQYLSDTLRRPHSFFSKVGPLHQQAQLQEVVQAERVDQERELAEEESKLAAAVRAGLTVAVYAEDDEQNNKFYLLRAAGPVETLNRDECDDFGQQHKRGDRVIRGHYYDYWVDGMGQWDRSRRPYYLDADRMAFVPPSSLLQVDFPLVERPQRETSPYNGESYHVFELSSAQHAQLRQQLKKFLAMPVV</sequence>
<reference evidence="6" key="1">
    <citation type="journal article" date="2019" name="Plant J.">
        <title>Chlorella vulgaris genome assembly and annotation reveals the molecular basis for metabolic acclimation to high light conditions.</title>
        <authorList>
            <person name="Cecchin M."/>
            <person name="Marcolungo L."/>
            <person name="Rossato M."/>
            <person name="Girolomoni L."/>
            <person name="Cosentino E."/>
            <person name="Cuine S."/>
            <person name="Li-Beisson Y."/>
            <person name="Delledonne M."/>
            <person name="Ballottari M."/>
        </authorList>
    </citation>
    <scope>NUCLEOTIDE SEQUENCE</scope>
    <source>
        <strain evidence="6">211/11P</strain>
    </source>
</reference>
<dbReference type="PROSITE" id="PS50014">
    <property type="entry name" value="BROMODOMAIN_2"/>
    <property type="match status" value="1"/>
</dbReference>
<dbReference type="PANTHER" id="PTHR23159">
    <property type="entry name" value="CENTROSOMAL PROTEIN 2"/>
    <property type="match status" value="1"/>
</dbReference>
<feature type="region of interest" description="Disordered" evidence="4">
    <location>
        <begin position="107"/>
        <end position="129"/>
    </location>
</feature>
<gene>
    <name evidence="6" type="ORF">D9Q98_002693</name>
</gene>
<feature type="region of interest" description="Disordered" evidence="4">
    <location>
        <begin position="178"/>
        <end position="404"/>
    </location>
</feature>
<evidence type="ECO:0000313" key="6">
    <source>
        <dbReference type="EMBL" id="KAI3434626.1"/>
    </source>
</evidence>
<keyword evidence="1 2" id="KW-0103">Bromodomain</keyword>
<dbReference type="InterPro" id="IPR018359">
    <property type="entry name" value="Bromodomain_CS"/>
</dbReference>
<feature type="region of interest" description="Disordered" evidence="4">
    <location>
        <begin position="417"/>
        <end position="493"/>
    </location>
</feature>
<reference evidence="6" key="2">
    <citation type="submission" date="2020-11" db="EMBL/GenBank/DDBJ databases">
        <authorList>
            <person name="Cecchin M."/>
            <person name="Marcolungo L."/>
            <person name="Rossato M."/>
            <person name="Girolomoni L."/>
            <person name="Cosentino E."/>
            <person name="Cuine S."/>
            <person name="Li-Beisson Y."/>
            <person name="Delledonne M."/>
            <person name="Ballottari M."/>
        </authorList>
    </citation>
    <scope>NUCLEOTIDE SEQUENCE</scope>
    <source>
        <strain evidence="6">211/11P</strain>
        <tissue evidence="6">Whole cell</tissue>
    </source>
</reference>
<dbReference type="AlphaFoldDB" id="A0A9D4TU14"/>